<reference evidence="1 3" key="1">
    <citation type="submission" date="2024-02" db="EMBL/GenBank/DDBJ databases">
        <title>High-quality chromosome-scale genome assembly of Pensacola bahiagrass (Paspalum notatum Flugge var. saurae).</title>
        <authorList>
            <person name="Vega J.M."/>
            <person name="Podio M."/>
            <person name="Orjuela J."/>
            <person name="Siena L.A."/>
            <person name="Pessino S.C."/>
            <person name="Combes M.C."/>
            <person name="Mariac C."/>
            <person name="Albertini E."/>
            <person name="Pupilli F."/>
            <person name="Ortiz J.P.A."/>
            <person name="Leblanc O."/>
        </authorList>
    </citation>
    <scope>NUCLEOTIDE SEQUENCE [LARGE SCALE GENOMIC DNA]</scope>
    <source>
        <strain evidence="1">R1</strain>
        <tissue evidence="1">Leaf</tissue>
    </source>
</reference>
<protein>
    <recommendedName>
        <fullName evidence="4">NB-ARC domain-containing protein</fullName>
    </recommendedName>
</protein>
<name>A0AAQ3PNH0_PASNO</name>
<dbReference type="Proteomes" id="UP001341281">
    <property type="component" value="Chromosome 02"/>
</dbReference>
<evidence type="ECO:0000313" key="2">
    <source>
        <dbReference type="EMBL" id="WVZ69040.1"/>
    </source>
</evidence>
<gene>
    <name evidence="1" type="ORF">U9M48_005953</name>
    <name evidence="2" type="ORF">U9M48_017893</name>
</gene>
<dbReference type="InterPro" id="IPR027417">
    <property type="entry name" value="P-loop_NTPase"/>
</dbReference>
<evidence type="ECO:0000313" key="3">
    <source>
        <dbReference type="Proteomes" id="UP001341281"/>
    </source>
</evidence>
<dbReference type="EMBL" id="CP144748">
    <property type="protein sequence ID" value="WVZ69040.1"/>
    <property type="molecule type" value="Genomic_DNA"/>
</dbReference>
<dbReference type="Proteomes" id="UP001341281">
    <property type="component" value="Chromosome 04"/>
</dbReference>
<dbReference type="SUPFAM" id="SSF52540">
    <property type="entry name" value="P-loop containing nucleoside triphosphate hydrolases"/>
    <property type="match status" value="1"/>
</dbReference>
<keyword evidence="3" id="KW-1185">Reference proteome</keyword>
<dbReference type="PANTHER" id="PTHR33377:SF87">
    <property type="entry name" value="NB-ARC DOMAIN-CONTAINING PROTEIN"/>
    <property type="match status" value="1"/>
</dbReference>
<proteinExistence type="predicted"/>
<evidence type="ECO:0008006" key="4">
    <source>
        <dbReference type="Google" id="ProtNLM"/>
    </source>
</evidence>
<evidence type="ECO:0000313" key="1">
    <source>
        <dbReference type="EMBL" id="WVZ55272.1"/>
    </source>
</evidence>
<accession>A0AAQ3PNH0</accession>
<dbReference type="PANTHER" id="PTHR33377">
    <property type="entry name" value="OS10G0134700 PROTEIN-RELATED"/>
    <property type="match status" value="1"/>
</dbReference>
<dbReference type="EMBL" id="CP144746">
    <property type="protein sequence ID" value="WVZ55272.1"/>
    <property type="molecule type" value="Genomic_DNA"/>
</dbReference>
<dbReference type="AlphaFoldDB" id="A0AAQ3PNH0"/>
<dbReference type="Gene3D" id="3.40.50.300">
    <property type="entry name" value="P-loop containing nucleotide triphosphate hydrolases"/>
    <property type="match status" value="1"/>
</dbReference>
<sequence>MRGAVYRGNYLLTALSRRRHHQSVVMQDKAAQDREVSRHDRSFALSQFNPAKRLCTSIPVPAITKTTTTTSTRHEGDAEAELEEVLDGLERMASDMKELAVFLSCYPPTRREPYSAHLWLEKRMFGREAEQERIIGFLLEPEPARAEDDPGVLPVIGRAGVGKSTLVEHVCLDDRVRSHFSLIVFFGKGNVVKHGDRSPRDLGDSRRIIKHRDPGSAGKSLVIIELAGEVDELHSWWRRTLSTLTGRRTSPAVSKIIVMSRSEKIASLGTTQALELKLLPREAYWYFFKTIAFGSMDAEDQPELGSVCMEMADQLNRSFIGANLFGGLLRANPCPRFWHKVLKGFKHYTSMHRLLFGEHPSDLLPKDRPVYLWRLPKTSVVLVAYSYYQSCSGHHHDMPKITLNDVHIGSATPPPGQFQLLAWRSHIPPCYSYFLNCRVQTSSTLLHIPPENKQNRHRQARLNSILLKTTSSVVLVAYSYYQLGSGQHQHDMPKITLNDVHIGSATP</sequence>
<organism evidence="1 3">
    <name type="scientific">Paspalum notatum var. saurae</name>
    <dbReference type="NCBI Taxonomy" id="547442"/>
    <lineage>
        <taxon>Eukaryota</taxon>
        <taxon>Viridiplantae</taxon>
        <taxon>Streptophyta</taxon>
        <taxon>Embryophyta</taxon>
        <taxon>Tracheophyta</taxon>
        <taxon>Spermatophyta</taxon>
        <taxon>Magnoliopsida</taxon>
        <taxon>Liliopsida</taxon>
        <taxon>Poales</taxon>
        <taxon>Poaceae</taxon>
        <taxon>PACMAD clade</taxon>
        <taxon>Panicoideae</taxon>
        <taxon>Andropogonodae</taxon>
        <taxon>Paspaleae</taxon>
        <taxon>Paspalinae</taxon>
        <taxon>Paspalum</taxon>
    </lineage>
</organism>